<name>A0AAN6MZ92_9PEZI</name>
<protein>
    <recommendedName>
        <fullName evidence="3">PPPDE domain-containing protein</fullName>
    </recommendedName>
</protein>
<dbReference type="AlphaFoldDB" id="A0AAN6MZ92"/>
<organism evidence="1 2">
    <name type="scientific">Diplogelasinospora grovesii</name>
    <dbReference type="NCBI Taxonomy" id="303347"/>
    <lineage>
        <taxon>Eukaryota</taxon>
        <taxon>Fungi</taxon>
        <taxon>Dikarya</taxon>
        <taxon>Ascomycota</taxon>
        <taxon>Pezizomycotina</taxon>
        <taxon>Sordariomycetes</taxon>
        <taxon>Sordariomycetidae</taxon>
        <taxon>Sordariales</taxon>
        <taxon>Diplogelasinosporaceae</taxon>
        <taxon>Diplogelasinospora</taxon>
    </lineage>
</organism>
<proteinExistence type="predicted"/>
<accession>A0AAN6MZ92</accession>
<evidence type="ECO:0000313" key="2">
    <source>
        <dbReference type="Proteomes" id="UP001303473"/>
    </source>
</evidence>
<dbReference type="EMBL" id="MU853930">
    <property type="protein sequence ID" value="KAK3935278.1"/>
    <property type="molecule type" value="Genomic_DNA"/>
</dbReference>
<dbReference type="Proteomes" id="UP001303473">
    <property type="component" value="Unassembled WGS sequence"/>
</dbReference>
<keyword evidence="2" id="KW-1185">Reference proteome</keyword>
<gene>
    <name evidence="1" type="ORF">QBC46DRAFT_397831</name>
</gene>
<evidence type="ECO:0000313" key="1">
    <source>
        <dbReference type="EMBL" id="KAK3935278.1"/>
    </source>
</evidence>
<reference evidence="2" key="1">
    <citation type="journal article" date="2023" name="Mol. Phylogenet. Evol.">
        <title>Genome-scale phylogeny and comparative genomics of the fungal order Sordariales.</title>
        <authorList>
            <person name="Hensen N."/>
            <person name="Bonometti L."/>
            <person name="Westerberg I."/>
            <person name="Brannstrom I.O."/>
            <person name="Guillou S."/>
            <person name="Cros-Aarteil S."/>
            <person name="Calhoun S."/>
            <person name="Haridas S."/>
            <person name="Kuo A."/>
            <person name="Mondo S."/>
            <person name="Pangilinan J."/>
            <person name="Riley R."/>
            <person name="LaButti K."/>
            <person name="Andreopoulos B."/>
            <person name="Lipzen A."/>
            <person name="Chen C."/>
            <person name="Yan M."/>
            <person name="Daum C."/>
            <person name="Ng V."/>
            <person name="Clum A."/>
            <person name="Steindorff A."/>
            <person name="Ohm R.A."/>
            <person name="Martin F."/>
            <person name="Silar P."/>
            <person name="Natvig D.O."/>
            <person name="Lalanne C."/>
            <person name="Gautier V."/>
            <person name="Ament-Velasquez S.L."/>
            <person name="Kruys A."/>
            <person name="Hutchinson M.I."/>
            <person name="Powell A.J."/>
            <person name="Barry K."/>
            <person name="Miller A.N."/>
            <person name="Grigoriev I.V."/>
            <person name="Debuchy R."/>
            <person name="Gladieux P."/>
            <person name="Hiltunen Thoren M."/>
            <person name="Johannesson H."/>
        </authorList>
    </citation>
    <scope>NUCLEOTIDE SEQUENCE [LARGE SCALE GENOMIC DNA]</scope>
    <source>
        <strain evidence="2">CBS 340.73</strain>
    </source>
</reference>
<sequence>MMSDSDTASEGVPGSKRSKAKLVLNRVLFRGKEGVLKGELQLQQALGLGHKPNVIPPGEASINGELRTVEIGWHPVMGFAGKWFEGTELGKKISGLSKKYPDPTQHWAVLVGEYCHELWMDEHLHVIYINEKINREEWHTFEVGKTRFNDEALRQAGEMVIFNMRQKKPAYNLIDNNCQNFASLMLEAIQIGAHVKFVTSYQVYQAATGEGRIKDLWNEHPEETEEHAVQNAQQLMVEETTEIDNHHSLFGCSPFR</sequence>
<comment type="caution">
    <text evidence="1">The sequence shown here is derived from an EMBL/GenBank/DDBJ whole genome shotgun (WGS) entry which is preliminary data.</text>
</comment>
<evidence type="ECO:0008006" key="3">
    <source>
        <dbReference type="Google" id="ProtNLM"/>
    </source>
</evidence>